<dbReference type="PANTHER" id="PTHR11895">
    <property type="entry name" value="TRANSAMIDASE"/>
    <property type="match status" value="1"/>
</dbReference>
<dbReference type="InterPro" id="IPR036928">
    <property type="entry name" value="AS_sf"/>
</dbReference>
<evidence type="ECO:0000313" key="2">
    <source>
        <dbReference type="EMBL" id="TQS43501.1"/>
    </source>
</evidence>
<gene>
    <name evidence="2" type="ORF">FL583_19500</name>
</gene>
<dbReference type="AlphaFoldDB" id="A0A545AQI6"/>
<proteinExistence type="predicted"/>
<evidence type="ECO:0000259" key="1">
    <source>
        <dbReference type="Pfam" id="PF01425"/>
    </source>
</evidence>
<dbReference type="EMBL" id="VIRS01000013">
    <property type="protein sequence ID" value="TQS43501.1"/>
    <property type="molecule type" value="Genomic_DNA"/>
</dbReference>
<accession>A0A545AQI6</accession>
<reference evidence="2 3" key="1">
    <citation type="submission" date="2019-07" db="EMBL/GenBank/DDBJ databases">
        <title>Cryptosporangium phraense sp. nov., isolated from plant litter.</title>
        <authorList>
            <person name="Suriyachadkun C."/>
        </authorList>
    </citation>
    <scope>NUCLEOTIDE SEQUENCE [LARGE SCALE GENOMIC DNA]</scope>
    <source>
        <strain evidence="2 3">A-T 5661</strain>
    </source>
</reference>
<keyword evidence="3" id="KW-1185">Reference proteome</keyword>
<dbReference type="Proteomes" id="UP000317982">
    <property type="component" value="Unassembled WGS sequence"/>
</dbReference>
<dbReference type="PANTHER" id="PTHR11895:SF176">
    <property type="entry name" value="AMIDASE AMID-RELATED"/>
    <property type="match status" value="1"/>
</dbReference>
<dbReference type="OrthoDB" id="182039at2"/>
<name>A0A545AQI6_9ACTN</name>
<dbReference type="GO" id="GO:0003824">
    <property type="term" value="F:catalytic activity"/>
    <property type="evidence" value="ECO:0007669"/>
    <property type="project" value="InterPro"/>
</dbReference>
<dbReference type="SUPFAM" id="SSF75304">
    <property type="entry name" value="Amidase signature (AS) enzymes"/>
    <property type="match status" value="1"/>
</dbReference>
<protein>
    <submittedName>
        <fullName evidence="2">Amidase</fullName>
    </submittedName>
</protein>
<dbReference type="Pfam" id="PF01425">
    <property type="entry name" value="Amidase"/>
    <property type="match status" value="1"/>
</dbReference>
<evidence type="ECO:0000313" key="3">
    <source>
        <dbReference type="Proteomes" id="UP000317982"/>
    </source>
</evidence>
<dbReference type="Gene3D" id="3.90.1300.10">
    <property type="entry name" value="Amidase signature (AS) domain"/>
    <property type="match status" value="1"/>
</dbReference>
<organism evidence="2 3">
    <name type="scientific">Cryptosporangium phraense</name>
    <dbReference type="NCBI Taxonomy" id="2593070"/>
    <lineage>
        <taxon>Bacteria</taxon>
        <taxon>Bacillati</taxon>
        <taxon>Actinomycetota</taxon>
        <taxon>Actinomycetes</taxon>
        <taxon>Cryptosporangiales</taxon>
        <taxon>Cryptosporangiaceae</taxon>
        <taxon>Cryptosporangium</taxon>
    </lineage>
</organism>
<comment type="caution">
    <text evidence="2">The sequence shown here is derived from an EMBL/GenBank/DDBJ whole genome shotgun (WGS) entry which is preliminary data.</text>
</comment>
<dbReference type="InterPro" id="IPR000120">
    <property type="entry name" value="Amidase"/>
</dbReference>
<sequence>MGGAAEALRRGEVRSVDLVSAALAAADATDSELGIFLARYPEAALAAAERIDRDRAAGRPVGPLGGVPLGIKDLLTTADGPTSAGSLVPPEVGQRDATAVERLRSAGGVFVGKTLTSEYGLGSPDLTKPLPVPRNPWDVTRWTGGSSGGAASGLIAGAFLGGLGTDSGGSIRMPSAFCGVTGLKPTYGRVPRTGGIPMGWTTDHIGPMATTARDCALLLEVIAGAHFDDPTTSDRPVPRYTDLLTGSLEGLRIGVDRMDRVSGAIADPALVPLFDAALAELTALGADLVEVELPLYDHVVAASTVIILSEARAYHQRTLATRADDYFANTRSNMEMAGVFSAADYVQAQRVRAVGQEAVARLLDRVDLIVTPTAAVPATPYDRLHRMFETGDFHAVYAPYWNLMGNPALSVPMGFTAAGLPMGLQVIGAAFDDATVLRAGDAYQSRTDWHRRRPASFREETNFVK</sequence>
<dbReference type="InterPro" id="IPR023631">
    <property type="entry name" value="Amidase_dom"/>
</dbReference>
<dbReference type="InParanoid" id="A0A545AQI6"/>
<feature type="domain" description="Amidase" evidence="1">
    <location>
        <begin position="17"/>
        <end position="437"/>
    </location>
</feature>